<protein>
    <recommendedName>
        <fullName evidence="4">DUF3618 domain-containing protein</fullName>
    </recommendedName>
</protein>
<evidence type="ECO:0000256" key="1">
    <source>
        <dbReference type="SAM" id="MobiDB-lite"/>
    </source>
</evidence>
<feature type="compositionally biased region" description="Polar residues" evidence="1">
    <location>
        <begin position="25"/>
        <end position="44"/>
    </location>
</feature>
<evidence type="ECO:0008006" key="4">
    <source>
        <dbReference type="Google" id="ProtNLM"/>
    </source>
</evidence>
<feature type="compositionally biased region" description="Polar residues" evidence="1">
    <location>
        <begin position="1"/>
        <end position="15"/>
    </location>
</feature>
<dbReference type="Proteomes" id="UP001500642">
    <property type="component" value="Unassembled WGS sequence"/>
</dbReference>
<keyword evidence="3" id="KW-1185">Reference proteome</keyword>
<feature type="region of interest" description="Disordered" evidence="1">
    <location>
        <begin position="1"/>
        <end position="79"/>
    </location>
</feature>
<evidence type="ECO:0000313" key="2">
    <source>
        <dbReference type="EMBL" id="GAA4386824.1"/>
    </source>
</evidence>
<feature type="compositionally biased region" description="Basic and acidic residues" evidence="1">
    <location>
        <begin position="62"/>
        <end position="71"/>
    </location>
</feature>
<feature type="compositionally biased region" description="Low complexity" evidence="1">
    <location>
        <begin position="276"/>
        <end position="291"/>
    </location>
</feature>
<feature type="region of interest" description="Disordered" evidence="1">
    <location>
        <begin position="207"/>
        <end position="229"/>
    </location>
</feature>
<evidence type="ECO:0000313" key="3">
    <source>
        <dbReference type="Proteomes" id="UP001500642"/>
    </source>
</evidence>
<reference evidence="3" key="1">
    <citation type="journal article" date="2019" name="Int. J. Syst. Evol. Microbiol.">
        <title>The Global Catalogue of Microorganisms (GCM) 10K type strain sequencing project: providing services to taxonomists for standard genome sequencing and annotation.</title>
        <authorList>
            <consortium name="The Broad Institute Genomics Platform"/>
            <consortium name="The Broad Institute Genome Sequencing Center for Infectious Disease"/>
            <person name="Wu L."/>
            <person name="Ma J."/>
        </authorList>
    </citation>
    <scope>NUCLEOTIDE SEQUENCE [LARGE SCALE GENOMIC DNA]</scope>
    <source>
        <strain evidence="3">JCM 17808</strain>
    </source>
</reference>
<gene>
    <name evidence="2" type="ORF">GCM10023167_10140</name>
</gene>
<comment type="caution">
    <text evidence="2">The sequence shown here is derived from an EMBL/GenBank/DDBJ whole genome shotgun (WGS) entry which is preliminary data.</text>
</comment>
<dbReference type="EMBL" id="BAABGL010000004">
    <property type="protein sequence ID" value="GAA4386824.1"/>
    <property type="molecule type" value="Genomic_DNA"/>
</dbReference>
<feature type="compositionally biased region" description="Gly residues" evidence="1">
    <location>
        <begin position="214"/>
        <end position="225"/>
    </location>
</feature>
<organism evidence="2 3">
    <name type="scientific">Brevibacterium pityocampae</name>
    <dbReference type="NCBI Taxonomy" id="506594"/>
    <lineage>
        <taxon>Bacteria</taxon>
        <taxon>Bacillati</taxon>
        <taxon>Actinomycetota</taxon>
        <taxon>Actinomycetes</taxon>
        <taxon>Micrococcales</taxon>
        <taxon>Brevibacteriaceae</taxon>
        <taxon>Brevibacterium</taxon>
    </lineage>
</organism>
<feature type="region of interest" description="Disordered" evidence="1">
    <location>
        <begin position="276"/>
        <end position="317"/>
    </location>
</feature>
<feature type="region of interest" description="Disordered" evidence="1">
    <location>
        <begin position="108"/>
        <end position="128"/>
    </location>
</feature>
<dbReference type="RefSeq" id="WP_345030418.1">
    <property type="nucleotide sequence ID" value="NZ_BAABGL010000004.1"/>
</dbReference>
<accession>A0ABP8J8H1</accession>
<proteinExistence type="predicted"/>
<sequence length="317" mass="32722">MTDNYNSADSGSALGSDTPYPGTDVPQQPVHSASQGAALSSDQPASYGRHGVSTDSTGTADVAKDEGRRLQGEAGAAAQNVASTAQYEAGQVAEEAKQQASNLWHQLQRDAGDQASHQQGRAAKSVRAVSDDLAGLRRGEEPKDAVTRDLLSMADERVSAIADRLENSNPQDLVQDVRRFASTRPFTFLAIAAGVGLIAGRVTRGLADANNDSNGGGTSGTGTGEYGYPVQGGYPTTGYPAQGYGQQGYAAQGYAQQGYPTGGQYSAGQYSDASGQYGQQGYAAGQQSAGQYGAGQGYEAGQYDDGQQGYGTGETNR</sequence>
<name>A0ABP8J8H1_9MICO</name>
<feature type="compositionally biased region" description="Gly residues" evidence="1">
    <location>
        <begin position="308"/>
        <end position="317"/>
    </location>
</feature>